<feature type="compositionally biased region" description="Low complexity" evidence="1">
    <location>
        <begin position="133"/>
        <end position="151"/>
    </location>
</feature>
<organism evidence="2 3">
    <name type="scientific">Albula goreensis</name>
    <dbReference type="NCBI Taxonomy" id="1534307"/>
    <lineage>
        <taxon>Eukaryota</taxon>
        <taxon>Metazoa</taxon>
        <taxon>Chordata</taxon>
        <taxon>Craniata</taxon>
        <taxon>Vertebrata</taxon>
        <taxon>Euteleostomi</taxon>
        <taxon>Actinopterygii</taxon>
        <taxon>Neopterygii</taxon>
        <taxon>Teleostei</taxon>
        <taxon>Albuliformes</taxon>
        <taxon>Albulidae</taxon>
        <taxon>Albula</taxon>
    </lineage>
</organism>
<dbReference type="AlphaFoldDB" id="A0A8T3CK95"/>
<evidence type="ECO:0000313" key="2">
    <source>
        <dbReference type="EMBL" id="KAI1883922.1"/>
    </source>
</evidence>
<evidence type="ECO:0000256" key="1">
    <source>
        <dbReference type="SAM" id="MobiDB-lite"/>
    </source>
</evidence>
<comment type="caution">
    <text evidence="2">The sequence shown here is derived from an EMBL/GenBank/DDBJ whole genome shotgun (WGS) entry which is preliminary data.</text>
</comment>
<proteinExistence type="predicted"/>
<feature type="region of interest" description="Disordered" evidence="1">
    <location>
        <begin position="1"/>
        <end position="151"/>
    </location>
</feature>
<keyword evidence="3" id="KW-1185">Reference proteome</keyword>
<dbReference type="EMBL" id="JAERUA010000022">
    <property type="protein sequence ID" value="KAI1883922.1"/>
    <property type="molecule type" value="Genomic_DNA"/>
</dbReference>
<feature type="compositionally biased region" description="Polar residues" evidence="1">
    <location>
        <begin position="114"/>
        <end position="132"/>
    </location>
</feature>
<gene>
    <name evidence="2" type="ORF">AGOR_G00221070</name>
</gene>
<dbReference type="Proteomes" id="UP000829720">
    <property type="component" value="Unassembled WGS sequence"/>
</dbReference>
<evidence type="ECO:0000313" key="3">
    <source>
        <dbReference type="Proteomes" id="UP000829720"/>
    </source>
</evidence>
<feature type="compositionally biased region" description="Polar residues" evidence="1">
    <location>
        <begin position="73"/>
        <end position="83"/>
    </location>
</feature>
<protein>
    <submittedName>
        <fullName evidence="2">Uncharacterized protein</fullName>
    </submittedName>
</protein>
<name>A0A8T3CK95_9TELE</name>
<sequence length="151" mass="16173">MRTERQAPAPLETERRSPECFLPDCARSSSKPTAARVASETPQPPSDRRPQKCRAGLSRLPAPRPALTPAHQRFSTPTPSTAQGGAAKKSEGLLLNDAKHTLQGMAPIRDLVSHSHNQTDLNHSGLGSQYETSPWSSGSPGSDSDGSWARP</sequence>
<feature type="compositionally biased region" description="Low complexity" evidence="1">
    <location>
        <begin position="54"/>
        <end position="70"/>
    </location>
</feature>
<reference evidence="2" key="1">
    <citation type="submission" date="2021-01" db="EMBL/GenBank/DDBJ databases">
        <authorList>
            <person name="Zahm M."/>
            <person name="Roques C."/>
            <person name="Cabau C."/>
            <person name="Klopp C."/>
            <person name="Donnadieu C."/>
            <person name="Jouanno E."/>
            <person name="Lampietro C."/>
            <person name="Louis A."/>
            <person name="Herpin A."/>
            <person name="Echchiki A."/>
            <person name="Berthelot C."/>
            <person name="Parey E."/>
            <person name="Roest-Crollius H."/>
            <person name="Braasch I."/>
            <person name="Postlethwait J."/>
            <person name="Bobe J."/>
            <person name="Montfort J."/>
            <person name="Bouchez O."/>
            <person name="Begum T."/>
            <person name="Mejri S."/>
            <person name="Adams A."/>
            <person name="Chen W.-J."/>
            <person name="Guiguen Y."/>
        </authorList>
    </citation>
    <scope>NUCLEOTIDE SEQUENCE</scope>
    <source>
        <tissue evidence="2">Blood</tissue>
    </source>
</reference>
<accession>A0A8T3CK95</accession>